<evidence type="ECO:0000256" key="4">
    <source>
        <dbReference type="ARBA" id="ARBA00022692"/>
    </source>
</evidence>
<feature type="domain" description="ABC transmembrane type-1" evidence="8">
    <location>
        <begin position="79"/>
        <end position="267"/>
    </location>
</feature>
<keyword evidence="10" id="KW-1185">Reference proteome</keyword>
<evidence type="ECO:0000256" key="2">
    <source>
        <dbReference type="ARBA" id="ARBA00022448"/>
    </source>
</evidence>
<keyword evidence="2 7" id="KW-0813">Transport</keyword>
<keyword evidence="3" id="KW-1003">Cell membrane</keyword>
<dbReference type="PANTHER" id="PTHR43386">
    <property type="entry name" value="OLIGOPEPTIDE TRANSPORT SYSTEM PERMEASE PROTEIN APPC"/>
    <property type="match status" value="1"/>
</dbReference>
<dbReference type="RefSeq" id="WP_179757187.1">
    <property type="nucleotide sequence ID" value="NZ_JACCBU010000001.1"/>
</dbReference>
<evidence type="ECO:0000256" key="6">
    <source>
        <dbReference type="ARBA" id="ARBA00023136"/>
    </source>
</evidence>
<dbReference type="CDD" id="cd06261">
    <property type="entry name" value="TM_PBP2"/>
    <property type="match status" value="1"/>
</dbReference>
<evidence type="ECO:0000256" key="5">
    <source>
        <dbReference type="ARBA" id="ARBA00022989"/>
    </source>
</evidence>
<evidence type="ECO:0000256" key="3">
    <source>
        <dbReference type="ARBA" id="ARBA00022475"/>
    </source>
</evidence>
<dbReference type="Gene3D" id="1.10.3720.10">
    <property type="entry name" value="MetI-like"/>
    <property type="match status" value="1"/>
</dbReference>
<proteinExistence type="inferred from homology"/>
<evidence type="ECO:0000256" key="7">
    <source>
        <dbReference type="RuleBase" id="RU363032"/>
    </source>
</evidence>
<dbReference type="Proteomes" id="UP000569914">
    <property type="component" value="Unassembled WGS sequence"/>
</dbReference>
<dbReference type="SUPFAM" id="SSF161098">
    <property type="entry name" value="MetI-like"/>
    <property type="match status" value="1"/>
</dbReference>
<dbReference type="GO" id="GO:0055085">
    <property type="term" value="P:transmembrane transport"/>
    <property type="evidence" value="ECO:0007669"/>
    <property type="project" value="InterPro"/>
</dbReference>
<dbReference type="EMBL" id="JACCBU010000001">
    <property type="protein sequence ID" value="NYE74691.1"/>
    <property type="molecule type" value="Genomic_DNA"/>
</dbReference>
<comment type="similarity">
    <text evidence="7">Belongs to the binding-protein-dependent transport system permease family.</text>
</comment>
<sequence length="307" mass="32882">MLRRFLSITKVRVGLAIFVAMFAVGFIGPWLMMDVLGMDPLIVDTTRLAAPPSAEHWLGTTASGQDVLLRIVLGTRGSLLVGLTSALIATGIALIVGITAGYLGGAVDAVINAVINIFLTMPSFVVLLMIAAAFRDLNWVMVSVIIGVFEWPGTARSIRAQAMSLRGRDFTAALRTIGEKPWRIVLVELAPHLNGLASSLFLSAFVAGIFAQSGMAFLGIGNASEYSWGTEINLASGQNALFRGLWWWFGPPGLAIALLGFATALINFGLDEVTNPALSSKRAAIVRRFLAERRKRRASRPALEVTG</sequence>
<feature type="transmembrane region" description="Helical" evidence="7">
    <location>
        <begin position="200"/>
        <end position="220"/>
    </location>
</feature>
<protein>
    <submittedName>
        <fullName evidence="9">Peptide/nickel transport system permease protein</fullName>
    </submittedName>
</protein>
<feature type="transmembrane region" description="Helical" evidence="7">
    <location>
        <begin position="245"/>
        <end position="270"/>
    </location>
</feature>
<reference evidence="9 10" key="1">
    <citation type="submission" date="2020-07" db="EMBL/GenBank/DDBJ databases">
        <title>Sequencing the genomes of 1000 actinobacteria strains.</title>
        <authorList>
            <person name="Klenk H.-P."/>
        </authorList>
    </citation>
    <scope>NUCLEOTIDE SEQUENCE [LARGE SCALE GENOMIC DNA]</scope>
    <source>
        <strain evidence="9 10">DSM 22083</strain>
    </source>
</reference>
<keyword evidence="5 7" id="KW-1133">Transmembrane helix</keyword>
<dbReference type="AlphaFoldDB" id="A0A7Y9IDP2"/>
<comment type="subcellular location">
    <subcellularLocation>
        <location evidence="1 7">Cell membrane</location>
        <topology evidence="1 7">Multi-pass membrane protein</topology>
    </subcellularLocation>
</comment>
<dbReference type="InterPro" id="IPR050366">
    <property type="entry name" value="BP-dependent_transpt_permease"/>
</dbReference>
<gene>
    <name evidence="9" type="ORF">BKA15_006020</name>
</gene>
<name>A0A7Y9IDP2_9ACTN</name>
<dbReference type="Pfam" id="PF00528">
    <property type="entry name" value="BPD_transp_1"/>
    <property type="match status" value="1"/>
</dbReference>
<comment type="caution">
    <text evidence="9">The sequence shown here is derived from an EMBL/GenBank/DDBJ whole genome shotgun (WGS) entry which is preliminary data.</text>
</comment>
<keyword evidence="6 7" id="KW-0472">Membrane</keyword>
<organism evidence="9 10">
    <name type="scientific">Microlunatus parietis</name>
    <dbReference type="NCBI Taxonomy" id="682979"/>
    <lineage>
        <taxon>Bacteria</taxon>
        <taxon>Bacillati</taxon>
        <taxon>Actinomycetota</taxon>
        <taxon>Actinomycetes</taxon>
        <taxon>Propionibacteriales</taxon>
        <taxon>Propionibacteriaceae</taxon>
        <taxon>Microlunatus</taxon>
    </lineage>
</organism>
<accession>A0A7Y9IDP2</accession>
<keyword evidence="4 7" id="KW-0812">Transmembrane</keyword>
<evidence type="ECO:0000313" key="10">
    <source>
        <dbReference type="Proteomes" id="UP000569914"/>
    </source>
</evidence>
<dbReference type="InterPro" id="IPR035906">
    <property type="entry name" value="MetI-like_sf"/>
</dbReference>
<dbReference type="GO" id="GO:0005886">
    <property type="term" value="C:plasma membrane"/>
    <property type="evidence" value="ECO:0007669"/>
    <property type="project" value="UniProtKB-SubCell"/>
</dbReference>
<feature type="transmembrane region" description="Helical" evidence="7">
    <location>
        <begin position="79"/>
        <end position="103"/>
    </location>
</feature>
<dbReference type="InterPro" id="IPR000515">
    <property type="entry name" value="MetI-like"/>
</dbReference>
<dbReference type="PROSITE" id="PS50928">
    <property type="entry name" value="ABC_TM1"/>
    <property type="match status" value="1"/>
</dbReference>
<evidence type="ECO:0000256" key="1">
    <source>
        <dbReference type="ARBA" id="ARBA00004651"/>
    </source>
</evidence>
<evidence type="ECO:0000259" key="8">
    <source>
        <dbReference type="PROSITE" id="PS50928"/>
    </source>
</evidence>
<feature type="transmembrane region" description="Helical" evidence="7">
    <location>
        <begin position="110"/>
        <end position="133"/>
    </location>
</feature>
<feature type="transmembrane region" description="Helical" evidence="7">
    <location>
        <begin position="12"/>
        <end position="32"/>
    </location>
</feature>
<dbReference type="PANTHER" id="PTHR43386:SF1">
    <property type="entry name" value="D,D-DIPEPTIDE TRANSPORT SYSTEM PERMEASE PROTEIN DDPC-RELATED"/>
    <property type="match status" value="1"/>
</dbReference>
<evidence type="ECO:0000313" key="9">
    <source>
        <dbReference type="EMBL" id="NYE74691.1"/>
    </source>
</evidence>